<dbReference type="Proteomes" id="UP000237194">
    <property type="component" value="Unassembled WGS sequence"/>
</dbReference>
<name>A0A2S3W7E6_PSEPU</name>
<evidence type="ECO:0000313" key="2">
    <source>
        <dbReference type="Proteomes" id="UP000237194"/>
    </source>
</evidence>
<evidence type="ECO:0000313" key="1">
    <source>
        <dbReference type="EMBL" id="POF86803.1"/>
    </source>
</evidence>
<accession>A0A2S3W7E6</accession>
<gene>
    <name evidence="1" type="ORF">BGP80_02140</name>
</gene>
<reference evidence="1 2" key="2">
    <citation type="submission" date="2018-03" db="EMBL/GenBank/DDBJ databases">
        <title>Draft genome of Pseudomonas putida strain KT-27.</title>
        <authorList>
            <person name="Yoshizawa S."/>
            <person name="Khan N.H."/>
            <person name="Nishimura M."/>
            <person name="Chiura H.X."/>
            <person name="Ogura Y."/>
            <person name="Hayashi T."/>
            <person name="Kogure K."/>
        </authorList>
    </citation>
    <scope>NUCLEOTIDE SEQUENCE [LARGE SCALE GENOMIC DNA]</scope>
    <source>
        <strain evidence="1 2">KT-27</strain>
    </source>
</reference>
<proteinExistence type="predicted"/>
<reference evidence="1 2" key="1">
    <citation type="submission" date="2016-08" db="EMBL/GenBank/DDBJ databases">
        <authorList>
            <person name="Seilhamer J.J."/>
        </authorList>
    </citation>
    <scope>NUCLEOTIDE SEQUENCE [LARGE SCALE GENOMIC DNA]</scope>
    <source>
        <strain evidence="1 2">KT-27</strain>
    </source>
</reference>
<dbReference type="EMBL" id="MIND01000018">
    <property type="protein sequence ID" value="POF86803.1"/>
    <property type="molecule type" value="Genomic_DNA"/>
</dbReference>
<dbReference type="AlphaFoldDB" id="A0A2S3W7E6"/>
<dbReference type="RefSeq" id="WP_103435344.1">
    <property type="nucleotide sequence ID" value="NZ_MIND01000018.1"/>
</dbReference>
<evidence type="ECO:0008006" key="3">
    <source>
        <dbReference type="Google" id="ProtNLM"/>
    </source>
</evidence>
<organism evidence="1 2">
    <name type="scientific">Pseudomonas putida</name>
    <name type="common">Arthrobacter siderocapsulatus</name>
    <dbReference type="NCBI Taxonomy" id="303"/>
    <lineage>
        <taxon>Bacteria</taxon>
        <taxon>Pseudomonadati</taxon>
        <taxon>Pseudomonadota</taxon>
        <taxon>Gammaproteobacteria</taxon>
        <taxon>Pseudomonadales</taxon>
        <taxon>Pseudomonadaceae</taxon>
        <taxon>Pseudomonas</taxon>
    </lineage>
</organism>
<sequence>MKKIVPDPPISYFSVISDLSREEALTQVSKLMDCMNRTLEAYLGTEPIGVDSYLLENVEMLNQLMRALIAHAVAKEAAP</sequence>
<protein>
    <recommendedName>
        <fullName evidence="3">DUF3077 domain-containing protein</fullName>
    </recommendedName>
</protein>
<comment type="caution">
    <text evidence="1">The sequence shown here is derived from an EMBL/GenBank/DDBJ whole genome shotgun (WGS) entry which is preliminary data.</text>
</comment>